<gene>
    <name evidence="4" type="ORF">RJ641_011227</name>
</gene>
<dbReference type="PANTHER" id="PTHR24414:SF23">
    <property type="entry name" value="F-BOX_KELCH-REPEAT PROTEIN SKIP6"/>
    <property type="match status" value="1"/>
</dbReference>
<dbReference type="Gene3D" id="2.120.10.80">
    <property type="entry name" value="Kelch-type beta propeller"/>
    <property type="match status" value="1"/>
</dbReference>
<comment type="caution">
    <text evidence="4">The sequence shown here is derived from an EMBL/GenBank/DDBJ whole genome shotgun (WGS) entry which is preliminary data.</text>
</comment>
<reference evidence="4 5" key="1">
    <citation type="submission" date="2023-12" db="EMBL/GenBank/DDBJ databases">
        <title>A high-quality genome assembly for Dillenia turbinata (Dilleniales).</title>
        <authorList>
            <person name="Chanderbali A."/>
        </authorList>
    </citation>
    <scope>NUCLEOTIDE SEQUENCE [LARGE SCALE GENOMIC DNA]</scope>
    <source>
        <strain evidence="4">LSX21</strain>
        <tissue evidence="4">Leaf</tissue>
    </source>
</reference>
<feature type="region of interest" description="Disordered" evidence="1">
    <location>
        <begin position="1"/>
        <end position="21"/>
    </location>
</feature>
<protein>
    <submittedName>
        <fullName evidence="4">Kelch repeat type 1</fullName>
    </submittedName>
</protein>
<evidence type="ECO:0000313" key="5">
    <source>
        <dbReference type="Proteomes" id="UP001370490"/>
    </source>
</evidence>
<feature type="domain" description="F-box" evidence="2">
    <location>
        <begin position="22"/>
        <end position="62"/>
    </location>
</feature>
<dbReference type="InterPro" id="IPR015915">
    <property type="entry name" value="Kelch-typ_b-propeller"/>
</dbReference>
<proteinExistence type="predicted"/>
<dbReference type="Pfam" id="PF25210">
    <property type="entry name" value="Kelch_FKB95"/>
    <property type="match status" value="1"/>
</dbReference>
<dbReference type="SMART" id="SM00612">
    <property type="entry name" value="Kelch"/>
    <property type="match status" value="2"/>
</dbReference>
<dbReference type="CDD" id="cd22152">
    <property type="entry name" value="F-box_AtAFR-like"/>
    <property type="match status" value="1"/>
</dbReference>
<name>A0AAN8Z720_9MAGN</name>
<dbReference type="SUPFAM" id="SSF117281">
    <property type="entry name" value="Kelch motif"/>
    <property type="match status" value="1"/>
</dbReference>
<dbReference type="SUPFAM" id="SSF81383">
    <property type="entry name" value="F-box domain"/>
    <property type="match status" value="1"/>
</dbReference>
<dbReference type="InterPro" id="IPR057499">
    <property type="entry name" value="Kelch_FKB95"/>
</dbReference>
<evidence type="ECO:0000256" key="1">
    <source>
        <dbReference type="SAM" id="MobiDB-lite"/>
    </source>
</evidence>
<evidence type="ECO:0000259" key="2">
    <source>
        <dbReference type="Pfam" id="PF00646"/>
    </source>
</evidence>
<dbReference type="AlphaFoldDB" id="A0AAN8Z720"/>
<accession>A0AAN8Z720</accession>
<dbReference type="InterPro" id="IPR050354">
    <property type="entry name" value="F-box/kelch-repeat_ARATH"/>
</dbReference>
<dbReference type="EMBL" id="JBAMMX010000018">
    <property type="protein sequence ID" value="KAK6922923.1"/>
    <property type="molecule type" value="Genomic_DNA"/>
</dbReference>
<dbReference type="InterPro" id="IPR006652">
    <property type="entry name" value="Kelch_1"/>
</dbReference>
<dbReference type="Proteomes" id="UP001370490">
    <property type="component" value="Unassembled WGS sequence"/>
</dbReference>
<dbReference type="InterPro" id="IPR001810">
    <property type="entry name" value="F-box_dom"/>
</dbReference>
<evidence type="ECO:0000313" key="4">
    <source>
        <dbReference type="EMBL" id="KAK6922923.1"/>
    </source>
</evidence>
<dbReference type="InterPro" id="IPR036047">
    <property type="entry name" value="F-box-like_dom_sf"/>
</dbReference>
<keyword evidence="5" id="KW-1185">Reference proteome</keyword>
<sequence>MSTKPSASTTTETDPNPPPALLPNLPYDIGLQCIARVPRSHHPHLSLVSKQWKSLLQSPIFFSTRLNLNSTQTHFYLNFRIHCTHFKWYVLHPNPRLVFQVPQMPFDAIGSAYAVLGPKIFVIGGSIADIPSKHMWVFDARFNRWERGPNMRVGREFAAAGVVNGKVYVLGGCLVDTWARSTNWAEVFDPEIGSWATVPSPIEVRDKWMHASAVMGDRIYAMADRGGVVFDPREKLWSGVSTELDLGWRGRGAVVDGVLYCYDYLGKIRGFDEEEDKWKEVRGLEKGLPKFLCGATMANVGGRLVVVWEAKINSKETQISCAEIEVRKDDNGDLLGTIVWSAVILSVPSGSSIVHCAGVVV</sequence>
<organism evidence="4 5">
    <name type="scientific">Dillenia turbinata</name>
    <dbReference type="NCBI Taxonomy" id="194707"/>
    <lineage>
        <taxon>Eukaryota</taxon>
        <taxon>Viridiplantae</taxon>
        <taxon>Streptophyta</taxon>
        <taxon>Embryophyta</taxon>
        <taxon>Tracheophyta</taxon>
        <taxon>Spermatophyta</taxon>
        <taxon>Magnoliopsida</taxon>
        <taxon>eudicotyledons</taxon>
        <taxon>Gunneridae</taxon>
        <taxon>Pentapetalae</taxon>
        <taxon>Dilleniales</taxon>
        <taxon>Dilleniaceae</taxon>
        <taxon>Dillenia</taxon>
    </lineage>
</organism>
<feature type="domain" description="FKB95-like N-terminal Kelch" evidence="3">
    <location>
        <begin position="96"/>
        <end position="345"/>
    </location>
</feature>
<dbReference type="Pfam" id="PF00646">
    <property type="entry name" value="F-box"/>
    <property type="match status" value="1"/>
</dbReference>
<feature type="compositionally biased region" description="Polar residues" evidence="1">
    <location>
        <begin position="1"/>
        <end position="14"/>
    </location>
</feature>
<dbReference type="PANTHER" id="PTHR24414">
    <property type="entry name" value="F-BOX/KELCH-REPEAT PROTEIN SKIP4"/>
    <property type="match status" value="1"/>
</dbReference>
<evidence type="ECO:0000259" key="3">
    <source>
        <dbReference type="Pfam" id="PF25210"/>
    </source>
</evidence>